<dbReference type="AlphaFoldDB" id="A0A369IDW3"/>
<keyword evidence="3" id="KW-0378">Hydrolase</keyword>
<evidence type="ECO:0000259" key="6">
    <source>
        <dbReference type="Pfam" id="PF00884"/>
    </source>
</evidence>
<name>A0A369IDW3_9BACT</name>
<gene>
    <name evidence="7" type="ORF">DVG78_02670</name>
</gene>
<dbReference type="FunFam" id="3.40.720.10:FF:000047">
    <property type="entry name" value="Arylsulfatase"/>
    <property type="match status" value="1"/>
</dbReference>
<evidence type="ECO:0000256" key="2">
    <source>
        <dbReference type="ARBA" id="ARBA00022723"/>
    </source>
</evidence>
<organism evidence="7 8">
    <name type="scientific">Runella aurantiaca</name>
    <dbReference type="NCBI Taxonomy" id="2282308"/>
    <lineage>
        <taxon>Bacteria</taxon>
        <taxon>Pseudomonadati</taxon>
        <taxon>Bacteroidota</taxon>
        <taxon>Cytophagia</taxon>
        <taxon>Cytophagales</taxon>
        <taxon>Spirosomataceae</taxon>
        <taxon>Runella</taxon>
    </lineage>
</organism>
<dbReference type="PROSITE" id="PS00149">
    <property type="entry name" value="SULFATASE_2"/>
    <property type="match status" value="1"/>
</dbReference>
<dbReference type="Proteomes" id="UP000253141">
    <property type="component" value="Unassembled WGS sequence"/>
</dbReference>
<accession>A0A369IDW3</accession>
<dbReference type="GO" id="GO:0046872">
    <property type="term" value="F:metal ion binding"/>
    <property type="evidence" value="ECO:0007669"/>
    <property type="project" value="UniProtKB-KW"/>
</dbReference>
<evidence type="ECO:0000256" key="5">
    <source>
        <dbReference type="SAM" id="SignalP"/>
    </source>
</evidence>
<dbReference type="EMBL" id="QPIW01000001">
    <property type="protein sequence ID" value="RDB07969.1"/>
    <property type="molecule type" value="Genomic_DNA"/>
</dbReference>
<dbReference type="InterPro" id="IPR000917">
    <property type="entry name" value="Sulfatase_N"/>
</dbReference>
<protein>
    <submittedName>
        <fullName evidence="7">Arylsulfatase</fullName>
    </submittedName>
</protein>
<feature type="chain" id="PRO_5016918975" evidence="5">
    <location>
        <begin position="19"/>
        <end position="525"/>
    </location>
</feature>
<dbReference type="GO" id="GO:0004065">
    <property type="term" value="F:arylsulfatase activity"/>
    <property type="evidence" value="ECO:0007669"/>
    <property type="project" value="TreeGrafter"/>
</dbReference>
<dbReference type="RefSeq" id="WP_114459501.1">
    <property type="nucleotide sequence ID" value="NZ_QPIW01000001.1"/>
</dbReference>
<dbReference type="Gene3D" id="3.40.720.10">
    <property type="entry name" value="Alkaline Phosphatase, subunit A"/>
    <property type="match status" value="1"/>
</dbReference>
<comment type="caution">
    <text evidence="7">The sequence shown here is derived from an EMBL/GenBank/DDBJ whole genome shotgun (WGS) entry which is preliminary data.</text>
</comment>
<feature type="domain" description="Sulfatase N-terminal" evidence="6">
    <location>
        <begin position="25"/>
        <end position="420"/>
    </location>
</feature>
<evidence type="ECO:0000256" key="1">
    <source>
        <dbReference type="ARBA" id="ARBA00008779"/>
    </source>
</evidence>
<dbReference type="InterPro" id="IPR024607">
    <property type="entry name" value="Sulfatase_CS"/>
</dbReference>
<keyword evidence="4" id="KW-0106">Calcium</keyword>
<dbReference type="InterPro" id="IPR050738">
    <property type="entry name" value="Sulfatase"/>
</dbReference>
<dbReference type="InterPro" id="IPR017850">
    <property type="entry name" value="Alkaline_phosphatase_core_sf"/>
</dbReference>
<dbReference type="Gene3D" id="3.30.1120.10">
    <property type="match status" value="1"/>
</dbReference>
<reference evidence="7 8" key="1">
    <citation type="submission" date="2018-07" db="EMBL/GenBank/DDBJ databases">
        <title>Genome analysis of Runella aurantiaca.</title>
        <authorList>
            <person name="Yang X."/>
        </authorList>
    </citation>
    <scope>NUCLEOTIDE SEQUENCE [LARGE SCALE GENOMIC DNA]</scope>
    <source>
        <strain evidence="7 8">YX9</strain>
    </source>
</reference>
<dbReference type="Pfam" id="PF00884">
    <property type="entry name" value="Sulfatase"/>
    <property type="match status" value="1"/>
</dbReference>
<keyword evidence="2" id="KW-0479">Metal-binding</keyword>
<evidence type="ECO:0000313" key="7">
    <source>
        <dbReference type="EMBL" id="RDB07969.1"/>
    </source>
</evidence>
<dbReference type="CDD" id="cd16025">
    <property type="entry name" value="PAS_like"/>
    <property type="match status" value="1"/>
</dbReference>
<feature type="signal peptide" evidence="5">
    <location>
        <begin position="1"/>
        <end position="18"/>
    </location>
</feature>
<evidence type="ECO:0000313" key="8">
    <source>
        <dbReference type="Proteomes" id="UP000253141"/>
    </source>
</evidence>
<dbReference type="PANTHER" id="PTHR42693:SF53">
    <property type="entry name" value="ENDO-4-O-SULFATASE"/>
    <property type="match status" value="1"/>
</dbReference>
<comment type="similarity">
    <text evidence="1">Belongs to the sulfatase family.</text>
</comment>
<evidence type="ECO:0000256" key="4">
    <source>
        <dbReference type="ARBA" id="ARBA00022837"/>
    </source>
</evidence>
<sequence length="525" mass="59854">MKKALILFLGLFCCASFGQNKQTRPNFVIILADDLGFSDIGCYGAEIQTPNLDKLAAKGVKFTQFYNAARCCPSRASLLTGMYPHQAGMGTMVVSKVKDRSQENSTQGWLSRQTVTMAEVLKTVGYQTFMSGKWHVGEERPDWPLQRGFEQYFGLISGANSYYELLPNRLVLENNKPYKIPDSFYLTDAISDKAIGYIEQSKGAQKPFFLYVAYTAPHWPLHAPAEEIAKYRGKYLKGWDKLREERLEKQRELGLFPKNFPLSPKEADISDWEKTINKDEWDLKMATYAAMVTRMDAGIGKIIEKLKANGQFENTVVMFLSDNGACSEILDNRAKRDLGDESYEISLRKEAGEKGSYTTYGKEWAALGNTPFRLYKQFTHEGGIATPMIVHYPKLIKKPLQTNQIGHIMDIMPTCLALAKAEYPTTYNQNAIKPLEGSSLVPILEGKTRKPHSYLAWEHFDCRAVRQGKWKIVWSKDVKKWELYDVENDRTELTDLAIQYPKKVEEMKVFYQEWSAKVGVKNGDK</sequence>
<keyword evidence="5" id="KW-0732">Signal</keyword>
<keyword evidence="8" id="KW-1185">Reference proteome</keyword>
<evidence type="ECO:0000256" key="3">
    <source>
        <dbReference type="ARBA" id="ARBA00022801"/>
    </source>
</evidence>
<proteinExistence type="inferred from homology"/>
<dbReference type="SUPFAM" id="SSF53649">
    <property type="entry name" value="Alkaline phosphatase-like"/>
    <property type="match status" value="1"/>
</dbReference>
<dbReference type="OrthoDB" id="9764377at2"/>
<dbReference type="PANTHER" id="PTHR42693">
    <property type="entry name" value="ARYLSULFATASE FAMILY MEMBER"/>
    <property type="match status" value="1"/>
</dbReference>